<accession>A0AAE3KBY5</accession>
<dbReference type="SUPFAM" id="SSF82171">
    <property type="entry name" value="DPP6 N-terminal domain-like"/>
    <property type="match status" value="1"/>
</dbReference>
<evidence type="ECO:0000313" key="4">
    <source>
        <dbReference type="EMBL" id="MCL9817619.1"/>
    </source>
</evidence>
<feature type="compositionally biased region" description="Polar residues" evidence="2">
    <location>
        <begin position="58"/>
        <end position="72"/>
    </location>
</feature>
<comment type="caution">
    <text evidence="4">The sequence shown here is derived from an EMBL/GenBank/DDBJ whole genome shotgun (WGS) entry which is preliminary data.</text>
</comment>
<dbReference type="PANTHER" id="PTHR42776">
    <property type="entry name" value="SERINE PEPTIDASE S9 FAMILY MEMBER"/>
    <property type="match status" value="1"/>
</dbReference>
<feature type="compositionally biased region" description="Acidic residues" evidence="2">
    <location>
        <begin position="99"/>
        <end position="127"/>
    </location>
</feature>
<dbReference type="InterPro" id="IPR002470">
    <property type="entry name" value="Peptidase_S9A"/>
</dbReference>
<proteinExistence type="predicted"/>
<dbReference type="RefSeq" id="WP_250584847.1">
    <property type="nucleotide sequence ID" value="NZ_JAKRVX010000004.1"/>
</dbReference>
<keyword evidence="5" id="KW-1185">Reference proteome</keyword>
<dbReference type="SUPFAM" id="SSF53474">
    <property type="entry name" value="alpha/beta-Hydrolases"/>
    <property type="match status" value="1"/>
</dbReference>
<dbReference type="GO" id="GO:0004252">
    <property type="term" value="F:serine-type endopeptidase activity"/>
    <property type="evidence" value="ECO:0007669"/>
    <property type="project" value="InterPro"/>
</dbReference>
<evidence type="ECO:0000256" key="2">
    <source>
        <dbReference type="SAM" id="MobiDB-lite"/>
    </source>
</evidence>
<protein>
    <submittedName>
        <fullName evidence="4">S9 family peptidase</fullName>
    </submittedName>
</protein>
<reference evidence="4" key="1">
    <citation type="journal article" date="2022" name="Syst. Appl. Microbiol.">
        <title>Natronocalculus amylovorans gen. nov., sp. nov., and Natranaeroarchaeum aerophilus sp. nov., dominant culturable amylolytic natronoarchaea from hypersaline soda lakes in southwestern Siberia.</title>
        <authorList>
            <person name="Sorokin D.Y."/>
            <person name="Elcheninov A.G."/>
            <person name="Khizhniak T.V."/>
            <person name="Koenen M."/>
            <person name="Bale N.J."/>
            <person name="Damste J.S.S."/>
            <person name="Kublanov I.V."/>
        </authorList>
    </citation>
    <scope>NUCLEOTIDE SEQUENCE</scope>
    <source>
        <strain evidence="4">AArc-St2</strain>
    </source>
</reference>
<gene>
    <name evidence="4" type="ORF">AArcSt2_11745</name>
</gene>
<dbReference type="EMBL" id="JAKRVX010000004">
    <property type="protein sequence ID" value="MCL9817619.1"/>
    <property type="molecule type" value="Genomic_DNA"/>
</dbReference>
<dbReference type="Gene3D" id="3.40.50.1820">
    <property type="entry name" value="alpha/beta hydrolase"/>
    <property type="match status" value="1"/>
</dbReference>
<dbReference type="AlphaFoldDB" id="A0AAE3KBY5"/>
<dbReference type="Proteomes" id="UP001203207">
    <property type="component" value="Unassembled WGS sequence"/>
</dbReference>
<sequence>MTPLPLEAYYDLTQISEIAVSPDGSRVAYVATAYNQSEDEPISSLFVTSTDGSREPHQLTTVSGASAPQWSPSGDRLAFLATREESTDRQVGWTRDGDSNDESDTETEAEVEADDEATDQPSDDEPETQVWLFDFTFGGDARQVTDRAYGVREFDWSPDGDNLVISARDPTDDEQAYLDERKEGGPIETERLQHKLDGVGYLDTVTSYLFVVDLESGEETRLDETYGGGAMEGLSGLQPAWGPTDRIAFVSCRTDNPDDTYVADLYTIDPDGSNLNKETDSDVTASAPAWSPSGTLAFVAGDPTNWCVPSEVCVSTAEGYRSVTPDLDRTVARNATLEWAGGETLYTLIGDEAKTRPIKIGVHQSDVSTVDRVFDAQGDDRAALQLSIAGGTAAMVLSHPNEGQDVYTLPVEALSGSDEPTRLTDVNRDLRSEFSFPEVRRISWESDGVEISGIVYHDPDVTLDDGPHPLVVAVHGGPISYDEPVFSFDHAALTSRGYVVLRPNYRGGSSFGREFSEALRGQWGTKEVEDITAGVSDVINRGWVDSDRIFGYGFSYGGIAQGYLITQEPDLFTAAAPEHGIYDLRSAFGTDDTHVWMTNEYGTPWDSPEAFDASSAITDAEAIETPILVTAGGQDWRCPPSQSEQLYIAAKKQGVDAKLVVYPEEHHNIGTPDRAIHRLTELISWYERFDPQA</sequence>
<feature type="domain" description="Peptidase S9 prolyl oligopeptidase catalytic" evidence="3">
    <location>
        <begin position="486"/>
        <end position="688"/>
    </location>
</feature>
<dbReference type="InterPro" id="IPR029058">
    <property type="entry name" value="AB_hydrolase_fold"/>
</dbReference>
<dbReference type="PRINTS" id="PR00862">
    <property type="entry name" value="PROLIGOPTASE"/>
</dbReference>
<evidence type="ECO:0000313" key="5">
    <source>
        <dbReference type="Proteomes" id="UP001203207"/>
    </source>
</evidence>
<reference evidence="4" key="2">
    <citation type="submission" date="2022-02" db="EMBL/GenBank/DDBJ databases">
        <authorList>
            <person name="Elcheninov A.G."/>
            <person name="Sorokin D.Y."/>
            <person name="Kublanov I.V."/>
        </authorList>
    </citation>
    <scope>NUCLEOTIDE SEQUENCE</scope>
    <source>
        <strain evidence="4">AArc-St2</strain>
    </source>
</reference>
<dbReference type="Pfam" id="PF00326">
    <property type="entry name" value="Peptidase_S9"/>
    <property type="match status" value="1"/>
</dbReference>
<evidence type="ECO:0000256" key="1">
    <source>
        <dbReference type="ARBA" id="ARBA00022801"/>
    </source>
</evidence>
<evidence type="ECO:0000259" key="3">
    <source>
        <dbReference type="Pfam" id="PF00326"/>
    </source>
</evidence>
<keyword evidence="1" id="KW-0378">Hydrolase</keyword>
<feature type="region of interest" description="Disordered" evidence="2">
    <location>
        <begin position="47"/>
        <end position="127"/>
    </location>
</feature>
<dbReference type="Gene3D" id="2.120.10.30">
    <property type="entry name" value="TolB, C-terminal domain"/>
    <property type="match status" value="3"/>
</dbReference>
<dbReference type="InterPro" id="IPR011042">
    <property type="entry name" value="6-blade_b-propeller_TolB-like"/>
</dbReference>
<dbReference type="GO" id="GO:0006508">
    <property type="term" value="P:proteolysis"/>
    <property type="evidence" value="ECO:0007669"/>
    <property type="project" value="InterPro"/>
</dbReference>
<organism evidence="4 5">
    <name type="scientific">Natronocalculus amylovorans</name>
    <dbReference type="NCBI Taxonomy" id="2917812"/>
    <lineage>
        <taxon>Archaea</taxon>
        <taxon>Methanobacteriati</taxon>
        <taxon>Methanobacteriota</taxon>
        <taxon>Stenosarchaea group</taxon>
        <taxon>Halobacteria</taxon>
        <taxon>Halobacteriales</taxon>
        <taxon>Haloferacaceae</taxon>
        <taxon>Natronocalculus</taxon>
    </lineage>
</organism>
<dbReference type="PANTHER" id="PTHR42776:SF27">
    <property type="entry name" value="DIPEPTIDYL PEPTIDASE FAMILY MEMBER 6"/>
    <property type="match status" value="1"/>
</dbReference>
<dbReference type="InterPro" id="IPR001375">
    <property type="entry name" value="Peptidase_S9_cat"/>
</dbReference>
<name>A0AAE3KBY5_9EURY</name>